<gene>
    <name evidence="1" type="ORF">EG68_11737</name>
</gene>
<dbReference type="EMBL" id="JTDE01009217">
    <property type="protein sequence ID" value="KAF7234509.1"/>
    <property type="molecule type" value="Genomic_DNA"/>
</dbReference>
<proteinExistence type="predicted"/>
<dbReference type="AlphaFoldDB" id="A0A8S9YL16"/>
<organism evidence="1 2">
    <name type="scientific">Paragonimus skrjabini miyazakii</name>
    <dbReference type="NCBI Taxonomy" id="59628"/>
    <lineage>
        <taxon>Eukaryota</taxon>
        <taxon>Metazoa</taxon>
        <taxon>Spiralia</taxon>
        <taxon>Lophotrochozoa</taxon>
        <taxon>Platyhelminthes</taxon>
        <taxon>Trematoda</taxon>
        <taxon>Digenea</taxon>
        <taxon>Plagiorchiida</taxon>
        <taxon>Troglotremata</taxon>
        <taxon>Troglotrematidae</taxon>
        <taxon>Paragonimus</taxon>
    </lineage>
</organism>
<reference evidence="1" key="1">
    <citation type="submission" date="2019-07" db="EMBL/GenBank/DDBJ databases">
        <title>Annotation for the trematode Paragonimus miyazaki's.</title>
        <authorList>
            <person name="Choi Y.-J."/>
        </authorList>
    </citation>
    <scope>NUCLEOTIDE SEQUENCE</scope>
    <source>
        <strain evidence="1">Japan</strain>
    </source>
</reference>
<name>A0A8S9YL16_9TREM</name>
<evidence type="ECO:0000313" key="2">
    <source>
        <dbReference type="Proteomes" id="UP000822476"/>
    </source>
</evidence>
<evidence type="ECO:0000313" key="1">
    <source>
        <dbReference type="EMBL" id="KAF7234509.1"/>
    </source>
</evidence>
<dbReference type="Proteomes" id="UP000822476">
    <property type="component" value="Unassembled WGS sequence"/>
</dbReference>
<comment type="caution">
    <text evidence="1">The sequence shown here is derived from an EMBL/GenBank/DDBJ whole genome shotgun (WGS) entry which is preliminary data.</text>
</comment>
<accession>A0A8S9YL16</accession>
<keyword evidence="2" id="KW-1185">Reference proteome</keyword>
<sequence>MFADHVAIPAAIRLPVLRRFNYGHPGTSRIRAWTGLSARHGRPSPGSGKPLLKVSTGCQTNHQAGIRSLADTQGLVATSLHEFCRSDRWGILPRVGQCTFQLA</sequence>
<protein>
    <submittedName>
        <fullName evidence="1">Uncharacterized protein</fullName>
    </submittedName>
</protein>